<dbReference type="InterPro" id="IPR014710">
    <property type="entry name" value="RmlC-like_jellyroll"/>
</dbReference>
<dbReference type="Gene3D" id="2.60.120.10">
    <property type="entry name" value="Jelly Rolls"/>
    <property type="match status" value="1"/>
</dbReference>
<dbReference type="PROSITE" id="PS51257">
    <property type="entry name" value="PROKAR_LIPOPROTEIN"/>
    <property type="match status" value="1"/>
</dbReference>
<dbReference type="EMBL" id="WKLP01000010">
    <property type="protein sequence ID" value="MRY11474.1"/>
    <property type="molecule type" value="Genomic_DNA"/>
</dbReference>
<reference evidence="2" key="1">
    <citation type="journal article" date="2019" name="Nat. Med.">
        <title>A library of human gut bacterial isolates paired with longitudinal multiomics data enables mechanistic microbiome research.</title>
        <authorList>
            <person name="Poyet M."/>
            <person name="Groussin M."/>
            <person name="Gibbons S.M."/>
            <person name="Avila-Pacheco J."/>
            <person name="Jiang X."/>
            <person name="Kearney S.M."/>
            <person name="Perrotta A.R."/>
            <person name="Berdy B."/>
            <person name="Zhao S."/>
            <person name="Lieberman T.D."/>
            <person name="Swanson P.K."/>
            <person name="Smith M."/>
            <person name="Roesemann S."/>
            <person name="Alexander J.E."/>
            <person name="Rich S.A."/>
            <person name="Livny J."/>
            <person name="Vlamakis H."/>
            <person name="Clish C."/>
            <person name="Bullock K."/>
            <person name="Deik A."/>
            <person name="Scott J."/>
            <person name="Pierce K.A."/>
            <person name="Xavier R.J."/>
            <person name="Alm E.J."/>
        </authorList>
    </citation>
    <scope>NUCLEOTIDE SEQUENCE</scope>
    <source>
        <strain evidence="2">BIOML-A4</strain>
    </source>
</reference>
<feature type="signal peptide" evidence="1">
    <location>
        <begin position="1"/>
        <end position="15"/>
    </location>
</feature>
<evidence type="ECO:0000256" key="1">
    <source>
        <dbReference type="SAM" id="SignalP"/>
    </source>
</evidence>
<keyword evidence="1" id="KW-0732">Signal</keyword>
<sequence>MKKLFLCSLAFMALAACNQPATKVQDANPVSKEVTESISLSFNNDDFYTADGRFNEEAAKDAVITLMKYYNYPVTDKTRGSIWVSDYGTGRYTELGLACIGYANELDDGYMLQDLFLLPGQMLPEHWHEKVNKYPAKLEGWLVRNGKSYIVGIGEDNLSKYPDIKIPSCHENGSVTVKNVTPAGVGEFVPLKEVLTHHWQYAGKEGAIITEVANGHVNEAVRHLDKKINDHFLGI</sequence>
<comment type="caution">
    <text evidence="2">The sequence shown here is derived from an EMBL/GenBank/DDBJ whole genome shotgun (WGS) entry which is preliminary data.</text>
</comment>
<proteinExistence type="predicted"/>
<accession>A0A6G1ZBY8</accession>
<organism evidence="2">
    <name type="scientific">Parabacteroides goldsteinii</name>
    <dbReference type="NCBI Taxonomy" id="328812"/>
    <lineage>
        <taxon>Bacteria</taxon>
        <taxon>Pseudomonadati</taxon>
        <taxon>Bacteroidota</taxon>
        <taxon>Bacteroidia</taxon>
        <taxon>Bacteroidales</taxon>
        <taxon>Tannerellaceae</taxon>
        <taxon>Parabacteroides</taxon>
    </lineage>
</organism>
<evidence type="ECO:0000313" key="2">
    <source>
        <dbReference type="EMBL" id="MRY11474.1"/>
    </source>
</evidence>
<gene>
    <name evidence="2" type="ORF">GKE01_08330</name>
</gene>
<dbReference type="AlphaFoldDB" id="A0A6G1ZBY8"/>
<dbReference type="RefSeq" id="WP_010802711.1">
    <property type="nucleotide sequence ID" value="NZ_CAJSYT010000015.1"/>
</dbReference>
<protein>
    <submittedName>
        <fullName evidence="2">Uncharacterized protein</fullName>
    </submittedName>
</protein>
<name>A0A6G1ZBY8_9BACT</name>
<feature type="chain" id="PRO_5043215151" evidence="1">
    <location>
        <begin position="16"/>
        <end position="235"/>
    </location>
</feature>